<accession>A0A7R8UQ07</accession>
<proteinExistence type="predicted"/>
<dbReference type="InParanoid" id="A0A7R8UQ07"/>
<sequence>MVIGLAANAIHEKDCTSKFCLVVTLGVRDAFNSGNWNPIRKSLATITVPTYLAAIIDSYLHEPSLWYNTDDGPKKYVVSAGIPQNSVLGPLLWNIMYNDVFKLPFSEEATVVGCADDIALVVIAKHLEDAELYSSEAISVVKAWVESAGLTLAEEKTDH</sequence>
<dbReference type="PANTHER" id="PTHR19446">
    <property type="entry name" value="REVERSE TRANSCRIPTASES"/>
    <property type="match status" value="1"/>
</dbReference>
<dbReference type="Pfam" id="PF00078">
    <property type="entry name" value="RVT_1"/>
    <property type="match status" value="1"/>
</dbReference>
<evidence type="ECO:0000313" key="2">
    <source>
        <dbReference type="EMBL" id="CAD7084849.1"/>
    </source>
</evidence>
<evidence type="ECO:0000259" key="1">
    <source>
        <dbReference type="PROSITE" id="PS50878"/>
    </source>
</evidence>
<keyword evidence="3" id="KW-1185">Reference proteome</keyword>
<protein>
    <recommendedName>
        <fullName evidence="1">Reverse transcriptase domain-containing protein</fullName>
    </recommendedName>
</protein>
<dbReference type="AlphaFoldDB" id="A0A7R8UQ07"/>
<feature type="domain" description="Reverse transcriptase" evidence="1">
    <location>
        <begin position="1"/>
        <end position="159"/>
    </location>
</feature>
<name>A0A7R8UQ07_HERIL</name>
<dbReference type="InterPro" id="IPR000477">
    <property type="entry name" value="RT_dom"/>
</dbReference>
<dbReference type="PROSITE" id="PS50878">
    <property type="entry name" value="RT_POL"/>
    <property type="match status" value="1"/>
</dbReference>
<organism evidence="2 3">
    <name type="scientific">Hermetia illucens</name>
    <name type="common">Black soldier fly</name>
    <dbReference type="NCBI Taxonomy" id="343691"/>
    <lineage>
        <taxon>Eukaryota</taxon>
        <taxon>Metazoa</taxon>
        <taxon>Ecdysozoa</taxon>
        <taxon>Arthropoda</taxon>
        <taxon>Hexapoda</taxon>
        <taxon>Insecta</taxon>
        <taxon>Pterygota</taxon>
        <taxon>Neoptera</taxon>
        <taxon>Endopterygota</taxon>
        <taxon>Diptera</taxon>
        <taxon>Brachycera</taxon>
        <taxon>Stratiomyomorpha</taxon>
        <taxon>Stratiomyidae</taxon>
        <taxon>Hermetiinae</taxon>
        <taxon>Hermetia</taxon>
    </lineage>
</organism>
<gene>
    <name evidence="2" type="ORF">HERILL_LOCUS7723</name>
</gene>
<reference evidence="2 3" key="1">
    <citation type="submission" date="2020-11" db="EMBL/GenBank/DDBJ databases">
        <authorList>
            <person name="Wallbank WR R."/>
            <person name="Pardo Diaz C."/>
            <person name="Kozak K."/>
            <person name="Martin S."/>
            <person name="Jiggins C."/>
            <person name="Moest M."/>
            <person name="Warren A I."/>
            <person name="Generalovic N T."/>
            <person name="Byers J.R.P. K."/>
            <person name="Montejo-Kovacevich G."/>
            <person name="Yen C E."/>
        </authorList>
    </citation>
    <scope>NUCLEOTIDE SEQUENCE [LARGE SCALE GENOMIC DNA]</scope>
</reference>
<dbReference type="EMBL" id="LR899011">
    <property type="protein sequence ID" value="CAD7084849.1"/>
    <property type="molecule type" value="Genomic_DNA"/>
</dbReference>
<evidence type="ECO:0000313" key="3">
    <source>
        <dbReference type="Proteomes" id="UP000594454"/>
    </source>
</evidence>
<dbReference type="Proteomes" id="UP000594454">
    <property type="component" value="Chromosome 3"/>
</dbReference>